<gene>
    <name evidence="9" type="ORF">FSP39_017993</name>
</gene>
<feature type="domain" description="Palmitoyltransferase DHHC" evidence="8">
    <location>
        <begin position="160"/>
        <end position="285"/>
    </location>
</feature>
<dbReference type="InterPro" id="IPR039859">
    <property type="entry name" value="PFA4/ZDH16/20/ERF2-like"/>
</dbReference>
<evidence type="ECO:0000313" key="9">
    <source>
        <dbReference type="EMBL" id="KAK3086406.1"/>
    </source>
</evidence>
<protein>
    <recommendedName>
        <fullName evidence="7">Palmitoyltransferase</fullName>
        <ecNumber evidence="7">2.3.1.225</ecNumber>
    </recommendedName>
</protein>
<feature type="transmembrane region" description="Helical" evidence="7">
    <location>
        <begin position="73"/>
        <end position="99"/>
    </location>
</feature>
<feature type="transmembrane region" description="Helical" evidence="7">
    <location>
        <begin position="246"/>
        <end position="266"/>
    </location>
</feature>
<keyword evidence="2 7" id="KW-0808">Transferase</keyword>
<dbReference type="PANTHER" id="PTHR12246">
    <property type="entry name" value="PALMITOYLTRANSFERASE ZDHHC16"/>
    <property type="match status" value="1"/>
</dbReference>
<dbReference type="InterPro" id="IPR001594">
    <property type="entry name" value="Palmitoyltrfase_DHHC"/>
</dbReference>
<proteinExistence type="inferred from homology"/>
<keyword evidence="5 7" id="KW-0472">Membrane</keyword>
<evidence type="ECO:0000256" key="2">
    <source>
        <dbReference type="ARBA" id="ARBA00022679"/>
    </source>
</evidence>
<evidence type="ECO:0000256" key="5">
    <source>
        <dbReference type="ARBA" id="ARBA00023136"/>
    </source>
</evidence>
<evidence type="ECO:0000259" key="8">
    <source>
        <dbReference type="Pfam" id="PF01529"/>
    </source>
</evidence>
<keyword evidence="3 7" id="KW-0812">Transmembrane</keyword>
<feature type="transmembrane region" description="Helical" evidence="7">
    <location>
        <begin position="202"/>
        <end position="226"/>
    </location>
</feature>
<comment type="domain">
    <text evidence="7">The DHHC domain is required for palmitoyltransferase activity.</text>
</comment>
<dbReference type="EMBL" id="VSWD01000012">
    <property type="protein sequence ID" value="KAK3086406.1"/>
    <property type="molecule type" value="Genomic_DNA"/>
</dbReference>
<evidence type="ECO:0000256" key="7">
    <source>
        <dbReference type="RuleBase" id="RU079119"/>
    </source>
</evidence>
<feature type="transmembrane region" description="Helical" evidence="7">
    <location>
        <begin position="105"/>
        <end position="123"/>
    </location>
</feature>
<evidence type="ECO:0000256" key="1">
    <source>
        <dbReference type="ARBA" id="ARBA00004141"/>
    </source>
</evidence>
<organism evidence="9 10">
    <name type="scientific">Pinctada imbricata</name>
    <name type="common">Atlantic pearl-oyster</name>
    <name type="synonym">Pinctada martensii</name>
    <dbReference type="NCBI Taxonomy" id="66713"/>
    <lineage>
        <taxon>Eukaryota</taxon>
        <taxon>Metazoa</taxon>
        <taxon>Spiralia</taxon>
        <taxon>Lophotrochozoa</taxon>
        <taxon>Mollusca</taxon>
        <taxon>Bivalvia</taxon>
        <taxon>Autobranchia</taxon>
        <taxon>Pteriomorphia</taxon>
        <taxon>Pterioida</taxon>
        <taxon>Pterioidea</taxon>
        <taxon>Pteriidae</taxon>
        <taxon>Pinctada</taxon>
    </lineage>
</organism>
<dbReference type="Pfam" id="PF01529">
    <property type="entry name" value="DHHC"/>
    <property type="match status" value="1"/>
</dbReference>
<keyword evidence="6 7" id="KW-0012">Acyltransferase</keyword>
<dbReference type="EC" id="2.3.1.225" evidence="7"/>
<comment type="catalytic activity">
    <reaction evidence="7">
        <text>L-cysteinyl-[protein] + hexadecanoyl-CoA = S-hexadecanoyl-L-cysteinyl-[protein] + CoA</text>
        <dbReference type="Rhea" id="RHEA:36683"/>
        <dbReference type="Rhea" id="RHEA-COMP:10131"/>
        <dbReference type="Rhea" id="RHEA-COMP:11032"/>
        <dbReference type="ChEBI" id="CHEBI:29950"/>
        <dbReference type="ChEBI" id="CHEBI:57287"/>
        <dbReference type="ChEBI" id="CHEBI:57379"/>
        <dbReference type="ChEBI" id="CHEBI:74151"/>
        <dbReference type="EC" id="2.3.1.225"/>
    </reaction>
</comment>
<keyword evidence="10" id="KW-1185">Reference proteome</keyword>
<dbReference type="GO" id="GO:0016020">
    <property type="term" value="C:membrane"/>
    <property type="evidence" value="ECO:0007669"/>
    <property type="project" value="UniProtKB-SubCell"/>
</dbReference>
<evidence type="ECO:0000256" key="6">
    <source>
        <dbReference type="ARBA" id="ARBA00023315"/>
    </source>
</evidence>
<comment type="subcellular location">
    <subcellularLocation>
        <location evidence="1">Membrane</location>
        <topology evidence="1">Multi-pass membrane protein</topology>
    </subcellularLocation>
</comment>
<evidence type="ECO:0000313" key="10">
    <source>
        <dbReference type="Proteomes" id="UP001186944"/>
    </source>
</evidence>
<reference evidence="9" key="1">
    <citation type="submission" date="2019-08" db="EMBL/GenBank/DDBJ databases">
        <title>The improved chromosome-level genome for the pearl oyster Pinctada fucata martensii using PacBio sequencing and Hi-C.</title>
        <authorList>
            <person name="Zheng Z."/>
        </authorList>
    </citation>
    <scope>NUCLEOTIDE SEQUENCE</scope>
    <source>
        <strain evidence="9">ZZ-2019</strain>
        <tissue evidence="9">Adductor muscle</tissue>
    </source>
</reference>
<dbReference type="AlphaFoldDB" id="A0AA88XJC7"/>
<evidence type="ECO:0000256" key="4">
    <source>
        <dbReference type="ARBA" id="ARBA00022989"/>
    </source>
</evidence>
<dbReference type="GO" id="GO:0019706">
    <property type="term" value="F:protein-cysteine S-palmitoyltransferase activity"/>
    <property type="evidence" value="ECO:0007669"/>
    <property type="project" value="UniProtKB-EC"/>
</dbReference>
<sequence length="330" mass="37714">MLFLRTKCLLSHCPNVTWLREEQDEEQIKGPIVKTLRSRCKGPVEDGVAYVDCNPYFNKVGIRCGILWCVKDICGWVCAVFTWLLVLYSQFVVTFVMLMHNPYTTWSWINGVIFHFFAFLAIASHVRTMLSDPGSVPKGNATKENIKMMGLADGQVVFKCPKCSSIKPDRAHHCSVCQRCVRKMDHHCPWVNNCVGESNQKFFVLFTMYICIISCHALYMAVSHFITCVGKDWKICSGFSPPATTVFLIFLIFEALLFGIFTAIMCGTQVSAICSDETGIENLKKEHATWEKKSLWLSFKSVFGHPFSWEWFSPFNTPRFVYAPSYLYSV</sequence>
<dbReference type="Proteomes" id="UP001186944">
    <property type="component" value="Unassembled WGS sequence"/>
</dbReference>
<keyword evidence="4 7" id="KW-1133">Transmembrane helix</keyword>
<comment type="caution">
    <text evidence="9">The sequence shown here is derived from an EMBL/GenBank/DDBJ whole genome shotgun (WGS) entry which is preliminary data.</text>
</comment>
<comment type="similarity">
    <text evidence="7">Belongs to the DHHC palmitoyltransferase family.</text>
</comment>
<dbReference type="PROSITE" id="PS50216">
    <property type="entry name" value="DHHC"/>
    <property type="match status" value="1"/>
</dbReference>
<name>A0AA88XJC7_PINIB</name>
<accession>A0AA88XJC7</accession>
<evidence type="ECO:0000256" key="3">
    <source>
        <dbReference type="ARBA" id="ARBA00022692"/>
    </source>
</evidence>